<sequence>MDNEKLVELVTAEVLRQLNLRAGSVSMQPDGPHYKALAIFTGGTIGLETSLEELRALQAINTELTVVLSEAAEKIIGINWIKEKLGSHVQVVTTQSPYPGKYLRAADIVLVPVLTQNTAAKLAYTLSDTMVSTLIFQALMLGKPVIAAQNAADPEDGWRIQKSMEKASPALKAALRGNLNKLETYGIQLAPVASLAEKAKKVLIPVIKPQAVQSPEKVSKRKVIDADTVRRAAQSGAAALSVPQGTIITPLARDIAKECNIEIIYS</sequence>
<dbReference type="RefSeq" id="WP_084573790.1">
    <property type="nucleotide sequence ID" value="NZ_CP155572.1"/>
</dbReference>
<dbReference type="OrthoDB" id="3732621at2"/>
<organism evidence="2 3">
    <name type="scientific">Sporomusa malonica</name>
    <dbReference type="NCBI Taxonomy" id="112901"/>
    <lineage>
        <taxon>Bacteria</taxon>
        <taxon>Bacillati</taxon>
        <taxon>Bacillota</taxon>
        <taxon>Negativicutes</taxon>
        <taxon>Selenomonadales</taxon>
        <taxon>Sporomusaceae</taxon>
        <taxon>Sporomusa</taxon>
    </lineage>
</organism>
<dbReference type="InterPro" id="IPR003382">
    <property type="entry name" value="Flavoprotein"/>
</dbReference>
<reference evidence="2 3" key="1">
    <citation type="submission" date="2017-04" db="EMBL/GenBank/DDBJ databases">
        <authorList>
            <person name="Afonso C.L."/>
            <person name="Miller P.J."/>
            <person name="Scott M.A."/>
            <person name="Spackman E."/>
            <person name="Goraichik I."/>
            <person name="Dimitrov K.M."/>
            <person name="Suarez D.L."/>
            <person name="Swayne D.E."/>
        </authorList>
    </citation>
    <scope>NUCLEOTIDE SEQUENCE [LARGE SCALE GENOMIC DNA]</scope>
    <source>
        <strain evidence="2 3">DSM 5090</strain>
    </source>
</reference>
<dbReference type="EMBL" id="FWXI01000001">
    <property type="protein sequence ID" value="SMC34701.1"/>
    <property type="molecule type" value="Genomic_DNA"/>
</dbReference>
<dbReference type="AlphaFoldDB" id="A0A1W1YFV5"/>
<dbReference type="Proteomes" id="UP000192738">
    <property type="component" value="Unassembled WGS sequence"/>
</dbReference>
<keyword evidence="3" id="KW-1185">Reference proteome</keyword>
<protein>
    <submittedName>
        <fullName evidence="2">Flavoprotein</fullName>
    </submittedName>
</protein>
<dbReference type="Pfam" id="PF02441">
    <property type="entry name" value="Flavoprotein"/>
    <property type="match status" value="1"/>
</dbReference>
<evidence type="ECO:0000313" key="3">
    <source>
        <dbReference type="Proteomes" id="UP000192738"/>
    </source>
</evidence>
<dbReference type="GO" id="GO:0003824">
    <property type="term" value="F:catalytic activity"/>
    <property type="evidence" value="ECO:0007669"/>
    <property type="project" value="InterPro"/>
</dbReference>
<dbReference type="Gene3D" id="3.40.50.1950">
    <property type="entry name" value="Flavin prenyltransferase-like"/>
    <property type="match status" value="1"/>
</dbReference>
<evidence type="ECO:0000313" key="2">
    <source>
        <dbReference type="EMBL" id="SMC34701.1"/>
    </source>
</evidence>
<name>A0A1W1YFV5_9FIRM</name>
<accession>A0A1W1YFV5</accession>
<proteinExistence type="predicted"/>
<dbReference type="SUPFAM" id="SSF52507">
    <property type="entry name" value="Homo-oligomeric flavin-containing Cys decarboxylases, HFCD"/>
    <property type="match status" value="1"/>
</dbReference>
<gene>
    <name evidence="2" type="ORF">SAMN04488500_101277</name>
</gene>
<dbReference type="STRING" id="112901.SAMN04488500_101277"/>
<dbReference type="InterPro" id="IPR036551">
    <property type="entry name" value="Flavin_trans-like"/>
</dbReference>
<feature type="domain" description="Flavoprotein" evidence="1">
    <location>
        <begin position="38"/>
        <end position="150"/>
    </location>
</feature>
<evidence type="ECO:0000259" key="1">
    <source>
        <dbReference type="Pfam" id="PF02441"/>
    </source>
</evidence>